<dbReference type="AlphaFoldDB" id="A0A6M4GT89"/>
<protein>
    <submittedName>
        <fullName evidence="2">Phosphinothricin N-acetyltransferase</fullName>
        <ecNumber evidence="2">2.3.1.183</ecNumber>
    </submittedName>
</protein>
<dbReference type="PROSITE" id="PS51186">
    <property type="entry name" value="GNAT"/>
    <property type="match status" value="1"/>
</dbReference>
<keyword evidence="3" id="KW-1185">Reference proteome</keyword>
<reference evidence="2 3" key="1">
    <citation type="submission" date="2020-04" db="EMBL/GenBank/DDBJ databases">
        <title>Usitatibacter rugosus gen. nov., sp. nov. and Usitatibacter palustris sp. nov., novel members of Usitatibacteraceae fam. nov. within the order Nitrosomonadales isolated from soil.</title>
        <authorList>
            <person name="Huber K.J."/>
            <person name="Neumann-Schaal M."/>
            <person name="Geppert A."/>
            <person name="Luckner M."/>
            <person name="Wanner G."/>
            <person name="Overmann J."/>
        </authorList>
    </citation>
    <scope>NUCLEOTIDE SEQUENCE [LARGE SCALE GENOMIC DNA]</scope>
    <source>
        <strain evidence="2 3">0125_3</strain>
    </source>
</reference>
<keyword evidence="2" id="KW-0808">Transferase</keyword>
<dbReference type="EMBL" id="CP053069">
    <property type="protein sequence ID" value="QJR09704.1"/>
    <property type="molecule type" value="Genomic_DNA"/>
</dbReference>
<dbReference type="EC" id="2.3.1.183" evidence="2"/>
<dbReference type="RefSeq" id="WP_171089633.1">
    <property type="nucleotide sequence ID" value="NZ_CP053069.1"/>
</dbReference>
<evidence type="ECO:0000313" key="3">
    <source>
        <dbReference type="Proteomes" id="UP000501534"/>
    </source>
</evidence>
<dbReference type="SUPFAM" id="SSF55729">
    <property type="entry name" value="Acyl-CoA N-acyltransferases (Nat)"/>
    <property type="match status" value="1"/>
</dbReference>
<dbReference type="Proteomes" id="UP000501534">
    <property type="component" value="Chromosome"/>
</dbReference>
<name>A0A6M4GT89_9PROT</name>
<dbReference type="GO" id="GO:0102971">
    <property type="term" value="F:phosphinothricin N-acetyltransferase activity"/>
    <property type="evidence" value="ECO:0007669"/>
    <property type="project" value="UniProtKB-EC"/>
</dbReference>
<dbReference type="PANTHER" id="PTHR43072">
    <property type="entry name" value="N-ACETYLTRANSFERASE"/>
    <property type="match status" value="1"/>
</dbReference>
<dbReference type="Gene3D" id="3.40.630.30">
    <property type="match status" value="1"/>
</dbReference>
<feature type="domain" description="N-acetyltransferase" evidence="1">
    <location>
        <begin position="1"/>
        <end position="164"/>
    </location>
</feature>
<gene>
    <name evidence="2" type="primary">bar</name>
    <name evidence="2" type="ORF">DSM104443_00754</name>
</gene>
<dbReference type="CDD" id="cd04301">
    <property type="entry name" value="NAT_SF"/>
    <property type="match status" value="1"/>
</dbReference>
<dbReference type="InterPro" id="IPR000182">
    <property type="entry name" value="GNAT_dom"/>
</dbReference>
<evidence type="ECO:0000259" key="1">
    <source>
        <dbReference type="PROSITE" id="PS51186"/>
    </source>
</evidence>
<dbReference type="PANTHER" id="PTHR43072:SF8">
    <property type="entry name" value="ACYLTRANSFERASE FABY-RELATED"/>
    <property type="match status" value="1"/>
</dbReference>
<sequence>MKLREATAADIEAIAAIYGHHVRTGLASFEIDAPDAAEMQRRFEALRAKGFPYLVAEADGAIAGYAYASLYRERFAYRFTCEDSVYVDARFAGRGIGRALLEALVEACAQRGYRQMIAVIGDSANAASIAVHRACGFELTGTFRSIGFKHGRWVDTVLMQRTMGEGDRTPP</sequence>
<dbReference type="KEGG" id="uru:DSM104443_00754"/>
<dbReference type="Pfam" id="PF13420">
    <property type="entry name" value="Acetyltransf_4"/>
    <property type="match status" value="1"/>
</dbReference>
<keyword evidence="2" id="KW-0012">Acyltransferase</keyword>
<evidence type="ECO:0000313" key="2">
    <source>
        <dbReference type="EMBL" id="QJR09704.1"/>
    </source>
</evidence>
<dbReference type="InterPro" id="IPR016181">
    <property type="entry name" value="Acyl_CoA_acyltransferase"/>
</dbReference>
<organism evidence="2 3">
    <name type="scientific">Usitatibacter rugosus</name>
    <dbReference type="NCBI Taxonomy" id="2732067"/>
    <lineage>
        <taxon>Bacteria</taxon>
        <taxon>Pseudomonadati</taxon>
        <taxon>Pseudomonadota</taxon>
        <taxon>Betaproteobacteria</taxon>
        <taxon>Nitrosomonadales</taxon>
        <taxon>Usitatibacteraceae</taxon>
        <taxon>Usitatibacter</taxon>
    </lineage>
</organism>
<proteinExistence type="predicted"/>
<accession>A0A6M4GT89</accession>